<dbReference type="PANTHER" id="PTHR16716">
    <property type="entry name" value="CYTOCHROME C OXIDASE SUBUNIT 7B, MITOCHONDRIAL"/>
    <property type="match status" value="1"/>
</dbReference>
<proteinExistence type="inferred from homology"/>
<dbReference type="FunFam" id="4.10.51.10:FF:000001">
    <property type="entry name" value="Cytochrome c oxidase subunit 7B, mitochondrial"/>
    <property type="match status" value="1"/>
</dbReference>
<evidence type="ECO:0000256" key="2">
    <source>
        <dbReference type="ARBA" id="ARBA00004673"/>
    </source>
</evidence>
<keyword evidence="5" id="KW-0999">Mitochondrion inner membrane</keyword>
<dbReference type="GeneID" id="101371666"/>
<evidence type="ECO:0000256" key="5">
    <source>
        <dbReference type="ARBA" id="ARBA00022792"/>
    </source>
</evidence>
<keyword evidence="9" id="KW-0472">Membrane</keyword>
<evidence type="ECO:0000256" key="7">
    <source>
        <dbReference type="ARBA" id="ARBA00022989"/>
    </source>
</evidence>
<dbReference type="Gene3D" id="4.10.51.10">
    <property type="entry name" value="Cytochrome C Oxidase, chain K"/>
    <property type="match status" value="1"/>
</dbReference>
<evidence type="ECO:0000256" key="8">
    <source>
        <dbReference type="ARBA" id="ARBA00023128"/>
    </source>
</evidence>
<dbReference type="InterPro" id="IPR008433">
    <property type="entry name" value="Cyt_c_oxidase_suVIIB"/>
</dbReference>
<sequence>MFPMAKNALSCLQDQSIMQQAMAMQNHQEQTPDFHYKYGNTVLASGATFCVALCAYAATQTGIECILSPAGSITPKEWRDQ</sequence>
<dbReference type="Pfam" id="PF05392">
    <property type="entry name" value="COX7B"/>
    <property type="match status" value="1"/>
</dbReference>
<dbReference type="Proteomes" id="UP000245340">
    <property type="component" value="Unplaced"/>
</dbReference>
<evidence type="ECO:0000256" key="11">
    <source>
        <dbReference type="ARBA" id="ARBA00041642"/>
    </source>
</evidence>
<evidence type="ECO:0000256" key="6">
    <source>
        <dbReference type="ARBA" id="ARBA00022946"/>
    </source>
</evidence>
<comment type="pathway">
    <text evidence="2">Energy metabolism; oxidative phosphorylation.</text>
</comment>
<evidence type="ECO:0000256" key="3">
    <source>
        <dbReference type="ARBA" id="ARBA00007351"/>
    </source>
</evidence>
<comment type="subcellular location">
    <subcellularLocation>
        <location evidence="1">Mitochondrion inner membrane</location>
        <topology evidence="1">Single-pass membrane protein</topology>
    </subcellularLocation>
</comment>
<name>A0A2U3X2P5_ODORO</name>
<dbReference type="GO" id="GO:0006123">
    <property type="term" value="P:mitochondrial electron transport, cytochrome c to oxygen"/>
    <property type="evidence" value="ECO:0007669"/>
    <property type="project" value="InterPro"/>
</dbReference>
<dbReference type="GO" id="GO:0045277">
    <property type="term" value="C:respiratory chain complex IV"/>
    <property type="evidence" value="ECO:0007669"/>
    <property type="project" value="TreeGrafter"/>
</dbReference>
<keyword evidence="4" id="KW-0812">Transmembrane</keyword>
<dbReference type="GO" id="GO:0005743">
    <property type="term" value="C:mitochondrial inner membrane"/>
    <property type="evidence" value="ECO:0007669"/>
    <property type="project" value="UniProtKB-SubCell"/>
</dbReference>
<keyword evidence="7" id="KW-1133">Transmembrane helix</keyword>
<gene>
    <name evidence="13" type="primary">LOC101371666</name>
</gene>
<accession>A0A2U3X2P5</accession>
<dbReference type="AlphaFoldDB" id="A0A2U3X2P5"/>
<comment type="similarity">
    <text evidence="3">Belongs to the cytochrome c oxidase VIIb family.</text>
</comment>
<evidence type="ECO:0000256" key="1">
    <source>
        <dbReference type="ARBA" id="ARBA00004434"/>
    </source>
</evidence>
<dbReference type="STRING" id="9708.A0A2U3X2P5"/>
<dbReference type="InParanoid" id="A0A2U3X2P5"/>
<protein>
    <recommendedName>
        <fullName evidence="10">Cytochrome c oxidase subunit 7B, mitochondrial</fullName>
    </recommendedName>
    <alternativeName>
        <fullName evidence="11">Cytochrome c oxidase polypeptide VIIb</fullName>
    </alternativeName>
</protein>
<dbReference type="SUPFAM" id="SSF81423">
    <property type="entry name" value="Mitochondrial cytochrome c oxidase subunit VIIb"/>
    <property type="match status" value="1"/>
</dbReference>
<keyword evidence="6" id="KW-0809">Transit peptide</keyword>
<organism evidence="12 13">
    <name type="scientific">Odobenus rosmarus divergens</name>
    <name type="common">Pacific walrus</name>
    <dbReference type="NCBI Taxonomy" id="9708"/>
    <lineage>
        <taxon>Eukaryota</taxon>
        <taxon>Metazoa</taxon>
        <taxon>Chordata</taxon>
        <taxon>Craniata</taxon>
        <taxon>Vertebrata</taxon>
        <taxon>Euteleostomi</taxon>
        <taxon>Mammalia</taxon>
        <taxon>Eutheria</taxon>
        <taxon>Laurasiatheria</taxon>
        <taxon>Carnivora</taxon>
        <taxon>Caniformia</taxon>
        <taxon>Pinnipedia</taxon>
        <taxon>Odobenidae</taxon>
        <taxon>Odobenus</taxon>
    </lineage>
</organism>
<evidence type="ECO:0000313" key="12">
    <source>
        <dbReference type="Proteomes" id="UP000245340"/>
    </source>
</evidence>
<keyword evidence="12" id="KW-1185">Reference proteome</keyword>
<reference evidence="13" key="1">
    <citation type="submission" date="2025-08" db="UniProtKB">
        <authorList>
            <consortium name="RefSeq"/>
        </authorList>
    </citation>
    <scope>IDENTIFICATION</scope>
</reference>
<evidence type="ECO:0000256" key="10">
    <source>
        <dbReference type="ARBA" id="ARBA00040623"/>
    </source>
</evidence>
<dbReference type="InterPro" id="IPR023272">
    <property type="entry name" value="Cyt_c_oxidase_suVIIB_dom_sf"/>
</dbReference>
<evidence type="ECO:0000256" key="9">
    <source>
        <dbReference type="ARBA" id="ARBA00023136"/>
    </source>
</evidence>
<dbReference type="UniPathway" id="UPA00705"/>
<keyword evidence="8" id="KW-0496">Mitochondrion</keyword>
<evidence type="ECO:0000313" key="13">
    <source>
        <dbReference type="RefSeq" id="XP_004416376.1"/>
    </source>
</evidence>
<evidence type="ECO:0000256" key="4">
    <source>
        <dbReference type="ARBA" id="ARBA00022692"/>
    </source>
</evidence>
<dbReference type="RefSeq" id="XP_004416376.1">
    <property type="nucleotide sequence ID" value="XM_004416319.1"/>
</dbReference>
<dbReference type="PANTHER" id="PTHR16716:SF0">
    <property type="entry name" value="CYTOCHROME C OXIDASE SUBUNIT 7B, MITOCHONDRIAL"/>
    <property type="match status" value="1"/>
</dbReference>
<dbReference type="KEGG" id="oro:101371666"/>